<dbReference type="AlphaFoldDB" id="I3EHL2"/>
<keyword evidence="2" id="KW-0812">Transmembrane</keyword>
<evidence type="ECO:0000313" key="4">
    <source>
        <dbReference type="Proteomes" id="UP000002872"/>
    </source>
</evidence>
<sequence>MASDIIVENPISITEWVAIIVLIALVICMFLYFCVWVIKKRKEERFMQRLSSLERRGNNADNASIHNMCDSDLSIYDPPLRNGRPTAQLRRDSLP</sequence>
<dbReference type="Proteomes" id="UP000002872">
    <property type="component" value="Unassembled WGS sequence"/>
</dbReference>
<organism evidence="3 4">
    <name type="scientific">Nematocida parisii (strain ERTm3)</name>
    <name type="common">Nematode killer fungus</name>
    <dbReference type="NCBI Taxonomy" id="935791"/>
    <lineage>
        <taxon>Eukaryota</taxon>
        <taxon>Fungi</taxon>
        <taxon>Fungi incertae sedis</taxon>
        <taxon>Microsporidia</taxon>
        <taxon>Nematocida</taxon>
    </lineage>
</organism>
<evidence type="ECO:0000313" key="3">
    <source>
        <dbReference type="EMBL" id="EIJ88709.1"/>
    </source>
</evidence>
<dbReference type="VEuPathDB" id="MicrosporidiaDB:NEQG_01399"/>
<reference evidence="3" key="1">
    <citation type="submission" date="2011-01" db="EMBL/GenBank/DDBJ databases">
        <title>The Genome Sequence of Nematocida parisii strain ERTm3.</title>
        <authorList>
            <consortium name="The Broad Institute Genome Sequencing Platform"/>
            <consortium name="The Broad Institute Genome Sequencing Center for Infectious Disease"/>
            <person name="Cuomo C."/>
            <person name="Troemel E."/>
            <person name="Young S.K."/>
            <person name="Zeng Q."/>
            <person name="Gargeya S."/>
            <person name="Fitzgerald M."/>
            <person name="Haas B."/>
            <person name="Abouelleil A."/>
            <person name="Alvarado L."/>
            <person name="Arachchi H.M."/>
            <person name="Berlin A."/>
            <person name="Chapman S.B."/>
            <person name="Gearin G."/>
            <person name="Goldberg J."/>
            <person name="Griggs A."/>
            <person name="Gujja S."/>
            <person name="Hansen M."/>
            <person name="Heiman D."/>
            <person name="Howarth C."/>
            <person name="Larimer J."/>
            <person name="Lui A."/>
            <person name="MacDonald P.J.P."/>
            <person name="McCowen C."/>
            <person name="Montmayeur A."/>
            <person name="Murphy C."/>
            <person name="Neiman D."/>
            <person name="Pearson M."/>
            <person name="Priest M."/>
            <person name="Roberts A."/>
            <person name="Saif S."/>
            <person name="Shea T."/>
            <person name="Sisk P."/>
            <person name="Stolte C."/>
            <person name="Sykes S."/>
            <person name="Wortman J."/>
            <person name="Nusbaum C."/>
            <person name="Birren B."/>
        </authorList>
    </citation>
    <scope>NUCLEOTIDE SEQUENCE</scope>
    <source>
        <strain evidence="3">ERTm3</strain>
    </source>
</reference>
<name>I3EHL2_NEMP3</name>
<protein>
    <submittedName>
        <fullName evidence="3">Uncharacterized protein</fullName>
    </submittedName>
</protein>
<keyword evidence="4" id="KW-1185">Reference proteome</keyword>
<keyword evidence="2" id="KW-0472">Membrane</keyword>
<dbReference type="InParanoid" id="I3EHL2"/>
<gene>
    <name evidence="3" type="ORF">NEQG_01399</name>
</gene>
<dbReference type="OrthoDB" id="10359211at2759"/>
<evidence type="ECO:0000256" key="1">
    <source>
        <dbReference type="SAM" id="MobiDB-lite"/>
    </source>
</evidence>
<evidence type="ECO:0000256" key="2">
    <source>
        <dbReference type="SAM" id="Phobius"/>
    </source>
</evidence>
<feature type="region of interest" description="Disordered" evidence="1">
    <location>
        <begin position="76"/>
        <end position="95"/>
    </location>
</feature>
<dbReference type="HOGENOM" id="CLU_2373297_0_0_1"/>
<proteinExistence type="predicted"/>
<dbReference type="EMBL" id="GL870878">
    <property type="protein sequence ID" value="EIJ88709.1"/>
    <property type="molecule type" value="Genomic_DNA"/>
</dbReference>
<keyword evidence="2" id="KW-1133">Transmembrane helix</keyword>
<accession>I3EHL2</accession>
<feature type="transmembrane region" description="Helical" evidence="2">
    <location>
        <begin position="16"/>
        <end position="38"/>
    </location>
</feature>